<name>M0ZJK9_SOLTU</name>
<accession>M0ZJK9</accession>
<reference evidence="2" key="2">
    <citation type="submission" date="2015-06" db="UniProtKB">
        <authorList>
            <consortium name="EnsemblPlants"/>
        </authorList>
    </citation>
    <scope>IDENTIFICATION</scope>
    <source>
        <strain evidence="2">DM1-3 516 R44</strain>
    </source>
</reference>
<reference evidence="3" key="1">
    <citation type="journal article" date="2011" name="Nature">
        <title>Genome sequence and analysis of the tuber crop potato.</title>
        <authorList>
            <consortium name="The Potato Genome Sequencing Consortium"/>
        </authorList>
    </citation>
    <scope>NUCLEOTIDE SEQUENCE [LARGE SCALE GENOMIC DNA]</scope>
    <source>
        <strain evidence="3">cv. DM1-3 516 R44</strain>
    </source>
</reference>
<keyword evidence="1" id="KW-0732">Signal</keyword>
<dbReference type="InParanoid" id="M0ZJK9"/>
<feature type="signal peptide" evidence="1">
    <location>
        <begin position="1"/>
        <end position="20"/>
    </location>
</feature>
<dbReference type="HOGENOM" id="CLU_3054161_0_0_1"/>
<dbReference type="PaxDb" id="4113-PGSC0003DMT400002085"/>
<proteinExistence type="predicted"/>
<evidence type="ECO:0000313" key="2">
    <source>
        <dbReference type="EnsemblPlants" id="PGSC0003DMT400002085"/>
    </source>
</evidence>
<organism evidence="2 3">
    <name type="scientific">Solanum tuberosum</name>
    <name type="common">Potato</name>
    <dbReference type="NCBI Taxonomy" id="4113"/>
    <lineage>
        <taxon>Eukaryota</taxon>
        <taxon>Viridiplantae</taxon>
        <taxon>Streptophyta</taxon>
        <taxon>Embryophyta</taxon>
        <taxon>Tracheophyta</taxon>
        <taxon>Spermatophyta</taxon>
        <taxon>Magnoliopsida</taxon>
        <taxon>eudicotyledons</taxon>
        <taxon>Gunneridae</taxon>
        <taxon>Pentapetalae</taxon>
        <taxon>asterids</taxon>
        <taxon>lamiids</taxon>
        <taxon>Solanales</taxon>
        <taxon>Solanaceae</taxon>
        <taxon>Solanoideae</taxon>
        <taxon>Solaneae</taxon>
        <taxon>Solanum</taxon>
    </lineage>
</organism>
<dbReference type="Proteomes" id="UP000011115">
    <property type="component" value="Unassembled WGS sequence"/>
</dbReference>
<feature type="chain" id="PRO_5004011929" evidence="1">
    <location>
        <begin position="21"/>
        <end position="54"/>
    </location>
</feature>
<keyword evidence="3" id="KW-1185">Reference proteome</keyword>
<evidence type="ECO:0000313" key="3">
    <source>
        <dbReference type="Proteomes" id="UP000011115"/>
    </source>
</evidence>
<dbReference type="Gramene" id="PGSC0003DMT400002085">
    <property type="protein sequence ID" value="PGSC0003DMT400002085"/>
    <property type="gene ID" value="PGSC0003DMG400000794"/>
</dbReference>
<dbReference type="EnsemblPlants" id="PGSC0003DMT400002085">
    <property type="protein sequence ID" value="PGSC0003DMT400002085"/>
    <property type="gene ID" value="PGSC0003DMG400000794"/>
</dbReference>
<protein>
    <submittedName>
        <fullName evidence="2">Extensin (ext)</fullName>
    </submittedName>
</protein>
<dbReference type="AlphaFoldDB" id="M0ZJK9"/>
<sequence>MAPWVVVVTCKLELVVVVICKLVRDDKVLVKGGMASLVVGEMSIDSLLSFRKLS</sequence>
<evidence type="ECO:0000256" key="1">
    <source>
        <dbReference type="SAM" id="SignalP"/>
    </source>
</evidence>